<dbReference type="InterPro" id="IPR039844">
    <property type="entry name" value="URB1"/>
</dbReference>
<evidence type="ECO:0000313" key="6">
    <source>
        <dbReference type="Proteomes" id="UP000077315"/>
    </source>
</evidence>
<dbReference type="GeneID" id="29002400"/>
<name>A0A167MB73_PHYB8</name>
<keyword evidence="2" id="KW-0812">Transmembrane</keyword>
<dbReference type="STRING" id="763407.A0A167MB73"/>
<dbReference type="Pfam" id="PF11707">
    <property type="entry name" value="Npa1"/>
    <property type="match status" value="1"/>
</dbReference>
<keyword evidence="2" id="KW-0472">Membrane</keyword>
<feature type="domain" description="URB1 N-terminal" evidence="3">
    <location>
        <begin position="142"/>
        <end position="439"/>
    </location>
</feature>
<organism evidence="5 6">
    <name type="scientific">Phycomyces blakesleeanus (strain ATCC 8743b / DSM 1359 / FGSC 10004 / NBRC 33097 / NRRL 1555)</name>
    <dbReference type="NCBI Taxonomy" id="763407"/>
    <lineage>
        <taxon>Eukaryota</taxon>
        <taxon>Fungi</taxon>
        <taxon>Fungi incertae sedis</taxon>
        <taxon>Mucoromycota</taxon>
        <taxon>Mucoromycotina</taxon>
        <taxon>Mucoromycetes</taxon>
        <taxon>Mucorales</taxon>
        <taxon>Phycomycetaceae</taxon>
        <taxon>Phycomyces</taxon>
    </lineage>
</organism>
<accession>A0A167MB73</accession>
<evidence type="ECO:0000313" key="5">
    <source>
        <dbReference type="EMBL" id="OAD72347.1"/>
    </source>
</evidence>
<gene>
    <name evidence="5" type="ORF">PHYBLDRAFT_65605</name>
</gene>
<dbReference type="GO" id="GO:0000466">
    <property type="term" value="P:maturation of 5.8S rRNA from tricistronic rRNA transcript (SSU-rRNA, 5.8S rRNA, LSU-rRNA)"/>
    <property type="evidence" value="ECO:0007669"/>
    <property type="project" value="TreeGrafter"/>
</dbReference>
<dbReference type="VEuPathDB" id="FungiDB:PHYBLDRAFT_65605"/>
<evidence type="ECO:0000256" key="2">
    <source>
        <dbReference type="SAM" id="Phobius"/>
    </source>
</evidence>
<feature type="transmembrane region" description="Helical" evidence="2">
    <location>
        <begin position="130"/>
        <end position="147"/>
    </location>
</feature>
<dbReference type="OrthoDB" id="72892at2759"/>
<evidence type="ECO:0000259" key="3">
    <source>
        <dbReference type="Pfam" id="PF11707"/>
    </source>
</evidence>
<feature type="compositionally biased region" description="Basic and acidic residues" evidence="1">
    <location>
        <begin position="1"/>
        <end position="16"/>
    </location>
</feature>
<dbReference type="InterPro" id="IPR021714">
    <property type="entry name" value="URB1_N"/>
</dbReference>
<proteinExistence type="predicted"/>
<evidence type="ECO:0000259" key="4">
    <source>
        <dbReference type="Pfam" id="PF16201"/>
    </source>
</evidence>
<dbReference type="InParanoid" id="A0A167MB73"/>
<sequence>MKSKEDQSSIAKDKKPQQNQMDNDYYRKPVEIAEALKVCDIETMVRALGKLRAQLSNAIRGRVDPMVKSTRPLVEYVQGCSDCGDLTRLWDYQSTHVHSTLHDTYYSGFWSSTHSDNILFKYIKPICADYIVYILYILNPLLIYYILEKQMKYIYRGISSMRIPQCQSTFKLLTSICSFNQSTARDLFHSFNFQTEASTNIPKIRHMRTLYINGFLRASRYRQNKKNNNVHNYIYDLRTNYVELVLAFLRNGDADIKKQLLGIKGFVSGILSGIENDAYPLIKETLSVLYEYLLMDFKISRLAKTHFFSSYMLEQVAKIYARNEPEQISSTDTGIPADLAHKFLIDACTVPGIGVCFRDAGWYPANTLVDGNVEEGVKGGKIQNRVLSKFILSLKPADDIRQQELLLKILTACPELIESYWKTTSMTLEPRISSKWLANASLLQKTIQISPPSFYYGDTQLYRATPPEIETILGNTIPNVFGRSFSTKGLLHASPLVRYTTMLILAAAFQKHAKVTKAINQVISTLEDSEESSKILNDTIEELPSRQWQKCLEGIREGLRRRVPELYVFVAIHSQTSGKKKEKAPEGVDEQEFDAQNEMLGDSAFRLIRYYQEFLPETIMESNTDPSNFVPSDILSVRPSSLVHLLELLLCSPDFKWTNKAVLKKNYLSVLTRFIAADSFSHITTLLTLYLRTPYKHIRNLTGKLVHKTLADSFMFKHDPEEVELWLDALPHNFVRSGNEDVSLSEEQSTVLKFLDGGIIRFGKAQYKYSDQLAGLVENTNKSALENGEISKTTSNALLRSVISTNDTSSMADDGTNGFSEYTHPFSPLLLTLFEYFNLISIEKRPIVRFLTKLITLLLSKQKAPFYLQYFSEKLAETCETKTILNPQEISEWGVNEMITQTQQCLEQKTKEPCTEASGLDTELEGELIALIKDHDTVPDMQKKMVDMLEILPVNVFSKNLINVVTLCGQNLGWSSYEPLVAYISERYPLSGSLFDNAEVKKLTSIDSPEHEAILGLLKAIPFTTLFYNAWAQKQTSRVVLPLMQNAMEKMSPTKLSHAIHLVLEHLTMLLLSDTKEIKSPLFLTFGILRHALNVLEKSHDLKTRHYLKNLVLDHPALKDVFTKVISLIKQLQNEASFPDVFDTCILDVAVAYVDILGDGLNARELMNSLVRVDYDALFAHCKKSNILFFETTIRLLIALVGDVRRRSDSDNFVIPSETFAVITKLWEKRPSPALEADILSLLELSMTNAQDREALSVLLDVCCAPIIGHILSGKDTKTDMAVLRESCQRSSVAVFAIILNSLKDSLPLTPSLVELIQMGYDLFPETAEERTDYVQQVLEHILKQLTAAADANKMSDVEPIENFYDKLTSLLENSLEDFDWKILDPEVVRDFILTTLLDNIADAEAIRFTTALTKRVYENYEKNEPIETYVRRVLDHDQYQNLTTPTIQKITDSEEPENETQRKAIISLIHALNEIQPNVLSKHHGLLDPLLTSYSATTSFTDRLILQILMTCERNGRETILPKLLMWGPGSDKTRQAHAQAGTLLQANTISLETLGLVDPGLMKYTFSHFPVDATLSDPKIPDENEQKQVTYDPDFFLPLFANLISSGAADCRKFIECNALGFVSVSMSSLDENVRRIAFQIMDQFYVILDHAKFREQSEILFLLDVFKNSIVGRSSNDVPPRIPAAVTVCVAHALSIILHPGHYMLPYLAKWMTQSAAFDFNYVPLFGLLFSSSSENHKKERLWMLRVLSSSMRTYEDYKMFARQRIWDMIAVFYSSALADQASKKAIIEIMEQATSIPSVSGSLIKYNGLLAWVHQILALSPDVEEIQQWKDILSAAVKTASTHDKLPEHVKEILADEYEVLNDLY</sequence>
<dbReference type="GO" id="GO:0000463">
    <property type="term" value="P:maturation of LSU-rRNA from tricistronic rRNA transcript (SSU-rRNA, 5.8S rRNA, LSU-rRNA)"/>
    <property type="evidence" value="ECO:0007669"/>
    <property type="project" value="TreeGrafter"/>
</dbReference>
<dbReference type="RefSeq" id="XP_018290387.1">
    <property type="nucleotide sequence ID" value="XM_018441494.1"/>
</dbReference>
<feature type="domain" description="URB1 C-terminal" evidence="4">
    <location>
        <begin position="1622"/>
        <end position="1816"/>
    </location>
</feature>
<keyword evidence="6" id="KW-1185">Reference proteome</keyword>
<feature type="region of interest" description="Disordered" evidence="1">
    <location>
        <begin position="1"/>
        <end position="24"/>
    </location>
</feature>
<dbReference type="GO" id="GO:0005730">
    <property type="term" value="C:nucleolus"/>
    <property type="evidence" value="ECO:0007669"/>
    <property type="project" value="TreeGrafter"/>
</dbReference>
<dbReference type="PANTHER" id="PTHR13500">
    <property type="entry name" value="NUCLEOLAR PRERIBOSOMAL-ASSOCIATED PROTEIN 1"/>
    <property type="match status" value="1"/>
</dbReference>
<dbReference type="InterPro" id="IPR032436">
    <property type="entry name" value="URB1_C"/>
</dbReference>
<dbReference type="Proteomes" id="UP000077315">
    <property type="component" value="Unassembled WGS sequence"/>
</dbReference>
<evidence type="ECO:0000256" key="1">
    <source>
        <dbReference type="SAM" id="MobiDB-lite"/>
    </source>
</evidence>
<dbReference type="FunCoup" id="A0A167MB73">
    <property type="interactions" value="107"/>
</dbReference>
<dbReference type="Pfam" id="PF16201">
    <property type="entry name" value="NopRA1"/>
    <property type="match status" value="1"/>
</dbReference>
<evidence type="ECO:0008006" key="7">
    <source>
        <dbReference type="Google" id="ProtNLM"/>
    </source>
</evidence>
<dbReference type="PANTHER" id="PTHR13500:SF0">
    <property type="entry name" value="NUCLEOLAR PRE-RIBOSOMAL-ASSOCIATED PROTEIN 1"/>
    <property type="match status" value="1"/>
</dbReference>
<reference evidence="6" key="1">
    <citation type="submission" date="2015-06" db="EMBL/GenBank/DDBJ databases">
        <title>Expansion of signal transduction pathways in fungi by whole-genome duplication.</title>
        <authorList>
            <consortium name="DOE Joint Genome Institute"/>
            <person name="Corrochano L.M."/>
            <person name="Kuo A."/>
            <person name="Marcet-Houben M."/>
            <person name="Polaino S."/>
            <person name="Salamov A."/>
            <person name="Villalobos J.M."/>
            <person name="Alvarez M.I."/>
            <person name="Avalos J."/>
            <person name="Benito E.P."/>
            <person name="Benoit I."/>
            <person name="Burger G."/>
            <person name="Camino L.P."/>
            <person name="Canovas D."/>
            <person name="Cerda-Olmedo E."/>
            <person name="Cheng J.-F."/>
            <person name="Dominguez A."/>
            <person name="Elias M."/>
            <person name="Eslava A.P."/>
            <person name="Glaser F."/>
            <person name="Grimwood J."/>
            <person name="Gutierrez G."/>
            <person name="Heitman J."/>
            <person name="Henrissat B."/>
            <person name="Iturriaga E.A."/>
            <person name="Lang B.F."/>
            <person name="Lavin J.L."/>
            <person name="Lee S."/>
            <person name="Li W."/>
            <person name="Lindquist E."/>
            <person name="Lopez-Garcia S."/>
            <person name="Luque E.M."/>
            <person name="Marcos A.T."/>
            <person name="Martin J."/>
            <person name="McCluskey K."/>
            <person name="Medina H.R."/>
            <person name="Miralles-Duran A."/>
            <person name="Miyazaki A."/>
            <person name="Munoz-Torres E."/>
            <person name="Oguiza J.A."/>
            <person name="Ohm R."/>
            <person name="Olmedo M."/>
            <person name="Orejas M."/>
            <person name="Ortiz-Castellanos L."/>
            <person name="Pisabarro A.G."/>
            <person name="Rodriguez-Romero J."/>
            <person name="Ruiz-Herrera J."/>
            <person name="Ruiz-Vazquez R."/>
            <person name="Sanz C."/>
            <person name="Schackwitz W."/>
            <person name="Schmutz J."/>
            <person name="Shahriari M."/>
            <person name="Shelest E."/>
            <person name="Silva-Franco F."/>
            <person name="Soanes D."/>
            <person name="Syed K."/>
            <person name="Tagua V.G."/>
            <person name="Talbot N.J."/>
            <person name="Thon M."/>
            <person name="De vries R.P."/>
            <person name="Wiebenga A."/>
            <person name="Yadav J.S."/>
            <person name="Braun E.L."/>
            <person name="Baker S."/>
            <person name="Garre V."/>
            <person name="Horwitz B."/>
            <person name="Torres-Martinez S."/>
            <person name="Idnurm A."/>
            <person name="Herrera-Estrella A."/>
            <person name="Gabaldon T."/>
            <person name="Grigoriev I.V."/>
        </authorList>
    </citation>
    <scope>NUCLEOTIDE SEQUENCE [LARGE SCALE GENOMIC DNA]</scope>
    <source>
        <strain evidence="6">NRRL 1555(-)</strain>
    </source>
</reference>
<protein>
    <recommendedName>
        <fullName evidence="7">Nucleolar pre-ribosomal-associated protein 1 C-terminal domain-containing protein</fullName>
    </recommendedName>
</protein>
<keyword evidence="2" id="KW-1133">Transmembrane helix</keyword>
<dbReference type="EMBL" id="KV440983">
    <property type="protein sequence ID" value="OAD72347.1"/>
    <property type="molecule type" value="Genomic_DNA"/>
</dbReference>